<dbReference type="InterPro" id="IPR014718">
    <property type="entry name" value="GH-type_carb-bd"/>
</dbReference>
<dbReference type="PIRSF" id="PIRSF005096">
    <property type="entry name" value="GALM"/>
    <property type="match status" value="1"/>
</dbReference>
<dbReference type="PANTHER" id="PTHR10091:SF0">
    <property type="entry name" value="GALACTOSE MUTAROTASE"/>
    <property type="match status" value="1"/>
</dbReference>
<evidence type="ECO:0000256" key="5">
    <source>
        <dbReference type="ARBA" id="ARBA00014165"/>
    </source>
</evidence>
<comment type="similarity">
    <text evidence="3 8">Belongs to the aldose epimerase family.</text>
</comment>
<dbReference type="Proteomes" id="UP000830639">
    <property type="component" value="Chromosome"/>
</dbReference>
<name>A0ABY4JML8_9BACI</name>
<dbReference type="PROSITE" id="PS00545">
    <property type="entry name" value="ALDOSE_1_EPIMERASE"/>
    <property type="match status" value="1"/>
</dbReference>
<evidence type="ECO:0000313" key="10">
    <source>
        <dbReference type="Proteomes" id="UP000830639"/>
    </source>
</evidence>
<dbReference type="InterPro" id="IPR047215">
    <property type="entry name" value="Galactose_mutarotase-like"/>
</dbReference>
<evidence type="ECO:0000256" key="8">
    <source>
        <dbReference type="PIRNR" id="PIRNR005096"/>
    </source>
</evidence>
<evidence type="ECO:0000256" key="3">
    <source>
        <dbReference type="ARBA" id="ARBA00006206"/>
    </source>
</evidence>
<dbReference type="SUPFAM" id="SSF74650">
    <property type="entry name" value="Galactose mutarotase-like"/>
    <property type="match status" value="1"/>
</dbReference>
<evidence type="ECO:0000256" key="1">
    <source>
        <dbReference type="ARBA" id="ARBA00001614"/>
    </source>
</evidence>
<organism evidence="9 10">
    <name type="scientific">Gottfriedia acidiceleris</name>
    <dbReference type="NCBI Taxonomy" id="371036"/>
    <lineage>
        <taxon>Bacteria</taxon>
        <taxon>Bacillati</taxon>
        <taxon>Bacillota</taxon>
        <taxon>Bacilli</taxon>
        <taxon>Bacillales</taxon>
        <taxon>Bacillaceae</taxon>
        <taxon>Gottfriedia</taxon>
    </lineage>
</organism>
<dbReference type="EC" id="5.1.3.3" evidence="4 8"/>
<dbReference type="CDD" id="cd09019">
    <property type="entry name" value="galactose_mutarotase_like"/>
    <property type="match status" value="1"/>
</dbReference>
<proteinExistence type="inferred from homology"/>
<protein>
    <recommendedName>
        <fullName evidence="5 8">Aldose 1-epimerase</fullName>
        <ecNumber evidence="4 8">5.1.3.3</ecNumber>
    </recommendedName>
</protein>
<accession>A0ABY4JML8</accession>
<comment type="catalytic activity">
    <reaction evidence="1 8">
        <text>alpha-D-glucose = beta-D-glucose</text>
        <dbReference type="Rhea" id="RHEA:10264"/>
        <dbReference type="ChEBI" id="CHEBI:15903"/>
        <dbReference type="ChEBI" id="CHEBI:17925"/>
        <dbReference type="EC" id="5.1.3.3"/>
    </reaction>
</comment>
<dbReference type="RefSeq" id="WP_248268125.1">
    <property type="nucleotide sequence ID" value="NZ_CP096034.1"/>
</dbReference>
<keyword evidence="7 8" id="KW-0119">Carbohydrate metabolism</keyword>
<dbReference type="PANTHER" id="PTHR10091">
    <property type="entry name" value="ALDOSE-1-EPIMERASE"/>
    <property type="match status" value="1"/>
</dbReference>
<keyword evidence="6 8" id="KW-0413">Isomerase</keyword>
<sequence>MRGYKEKFGELNGYTISAYTIINSHGMKVICLDYGCIINKIIVPDKYGKFENVVLGFDSINEYVEQSPYFGAVIGRVAGRINKANFELNNQVYQLAINNKSNHLHGGLKGFDKVIWNTEMIENKDNISLVFTYQSPDGEEGYPGNIDMKVVYTLNNKNELNITYEGKSDQRTLLNVTNHSYFNLSGDLKRDVLNHTLKLKSKRFVELDHDLIPTGRLVDVDNTPFDFTVGRKLIDGVESSHPQNILAGNGYDHPFLLEENDTEQIILSDEENGRVLMIETNQPGVVLYTGTQLLNDFTIRSIQSRKYLGLCLETQGLPDSIHHDNFPSCIIEKDEDYHAFTKLSFLINK</sequence>
<evidence type="ECO:0000256" key="6">
    <source>
        <dbReference type="ARBA" id="ARBA00023235"/>
    </source>
</evidence>
<dbReference type="InterPro" id="IPR018052">
    <property type="entry name" value="Ald1_epimerase_CS"/>
</dbReference>
<evidence type="ECO:0000313" key="9">
    <source>
        <dbReference type="EMBL" id="UPM55064.1"/>
    </source>
</evidence>
<evidence type="ECO:0000256" key="4">
    <source>
        <dbReference type="ARBA" id="ARBA00013185"/>
    </source>
</evidence>
<comment type="pathway">
    <text evidence="2 8">Carbohydrate metabolism; hexose metabolism.</text>
</comment>
<gene>
    <name evidence="9" type="ORF">MY490_04250</name>
</gene>
<dbReference type="InterPro" id="IPR011013">
    <property type="entry name" value="Gal_mutarotase_sf_dom"/>
</dbReference>
<reference evidence="9 10" key="1">
    <citation type="submission" date="2022-04" db="EMBL/GenBank/DDBJ databases">
        <title>Mechanism of arsenic methylation and mitigation arsenic toxicity by Bacillus sp. LH14 from an Arsenic-Contaminated Paddy Soil.</title>
        <authorList>
            <person name="Wang D."/>
        </authorList>
    </citation>
    <scope>NUCLEOTIDE SEQUENCE [LARGE SCALE GENOMIC DNA]</scope>
    <source>
        <strain evidence="9 10">LH14</strain>
    </source>
</reference>
<evidence type="ECO:0000256" key="7">
    <source>
        <dbReference type="ARBA" id="ARBA00023277"/>
    </source>
</evidence>
<dbReference type="InterPro" id="IPR008183">
    <property type="entry name" value="Aldose_1/G6P_1-epimerase"/>
</dbReference>
<dbReference type="Gene3D" id="2.70.98.10">
    <property type="match status" value="1"/>
</dbReference>
<dbReference type="InterPro" id="IPR015443">
    <property type="entry name" value="Aldose_1-epimerase"/>
</dbReference>
<evidence type="ECO:0000256" key="2">
    <source>
        <dbReference type="ARBA" id="ARBA00005028"/>
    </source>
</evidence>
<dbReference type="Pfam" id="PF01263">
    <property type="entry name" value="Aldose_epim"/>
    <property type="match status" value="1"/>
</dbReference>
<keyword evidence="10" id="KW-1185">Reference proteome</keyword>
<dbReference type="NCBIfam" id="NF008277">
    <property type="entry name" value="PRK11055.1"/>
    <property type="match status" value="1"/>
</dbReference>
<dbReference type="EMBL" id="CP096034">
    <property type="protein sequence ID" value="UPM55064.1"/>
    <property type="molecule type" value="Genomic_DNA"/>
</dbReference>